<dbReference type="Pfam" id="PF12752">
    <property type="entry name" value="SUZ"/>
    <property type="match status" value="1"/>
</dbReference>
<dbReference type="SUPFAM" id="SSF82708">
    <property type="entry name" value="R3H domain"/>
    <property type="match status" value="1"/>
</dbReference>
<feature type="compositionally biased region" description="Basic and acidic residues" evidence="2">
    <location>
        <begin position="1143"/>
        <end position="1152"/>
    </location>
</feature>
<feature type="compositionally biased region" description="Low complexity" evidence="2">
    <location>
        <begin position="462"/>
        <end position="472"/>
    </location>
</feature>
<evidence type="ECO:0000313" key="6">
    <source>
        <dbReference type="Proteomes" id="UP001153292"/>
    </source>
</evidence>
<sequence length="1152" mass="130117">MERAEVEKPSSEDGSQLNRNRSFKSKQLVRSQAIRESQSPPRTISPSAIRPALEEPVIKNNVANERVECHSDESEKDNSEDKKQPVEIQITSGTWEGESCDQRQRARRWVGLKHQSEPARDLLSNNPRVSCVCGACANCPHCRGRRRRHICTIKQDSGIACSDDCPDCTDAENSGPDGFRKSESLECDEQIYYCRCPERKEKLKSISLSRTDSDDRLEPTGTELVNFIKETLNKNARDRMTLLKIEKELHALVNDTGRCIVRFPVMTSYGRMLVHRCAALFQLSHHLDHSNKNAVLVSKTGTSGGRIPCTSFKQWCTATFPPSPHRSILKRDTNSLDEPGSGASSNARSKSLEQREREYERMKLRIFTEVCLLDNCPQDENQWPWLNSGPVKLLTPETGRNKLVKVQSLESGASPGGGGAAGGGGGRGAVSKSHSFGGYGGRDPHPHPHHPRLLSRQGDLASSSWRLSPSSSGYKTLSLRSTDSVTPSPTGGASPEPCPLYAVPPGALVINPQTGRPLTNPDGSLYHFDPANPPIIYDASAYHDEKIDQNVEKKRGKLEKQHSFIDNECECQPTDESRNKCCCPCRRNDACRRTEKSATEQSQNPPSPCANLYEHTETQSDTNIYESKEQKQDNIQYETTNTQTYSENYENNYERLEATQRQTYDARTNQRPPYEQPSNQMQDNQQVGKLSHQDSQEFYTPTYGHVKNGEVVSPPAPQHSKHSYPQQEMNIQSLSQNKGTPVPMPDPHIRPVSLTNMAYPTIQQSYPYINQFRVEQSLQPVYPGMVHNAEDHKVNATPPQEPTFRIDPSYPYAAVDFASQCGACVDPNTMRSYSLPYGQVEVPQAVLPTYPVGNVMLPQHIQHYPYQDGVQWQPPPMMPMQPKLVVPELYPVYPNMYQYNLLYPQVIPQPYPICQPMYGVVEKPPSRSNSVTNAHANIHSNTMPNTFASAVHAEYNNSTEARAPSTHNNDSNVTARRNSNEIAAKIQQIKDQMAQLNTRDRDRSKRNDEWKRRNNGNGILGSYPTNNVNGRVDTRLQGSTSNDETQLSSAARAIVNSIRNMQVKTNNYQDRREYQYRPDRADYRRRERDGDRLERDNKPPADRNRNLQLQYRPPYLLRQMSPGTWCRRSPGPVHPVLNHPRRPNPDARNGRR</sequence>
<feature type="region of interest" description="Disordered" evidence="2">
    <location>
        <begin position="991"/>
        <end position="1047"/>
    </location>
</feature>
<name>A0ABN8LAL8_CHISP</name>
<evidence type="ECO:0000259" key="3">
    <source>
        <dbReference type="PROSITE" id="PS51061"/>
    </source>
</evidence>
<dbReference type="PANTHER" id="PTHR15672:SF8">
    <property type="entry name" value="PROTEIN ENCORE"/>
    <property type="match status" value="1"/>
</dbReference>
<organism evidence="5 6">
    <name type="scientific">Chilo suppressalis</name>
    <name type="common">Asiatic rice borer moth</name>
    <dbReference type="NCBI Taxonomy" id="168631"/>
    <lineage>
        <taxon>Eukaryota</taxon>
        <taxon>Metazoa</taxon>
        <taxon>Ecdysozoa</taxon>
        <taxon>Arthropoda</taxon>
        <taxon>Hexapoda</taxon>
        <taxon>Insecta</taxon>
        <taxon>Pterygota</taxon>
        <taxon>Neoptera</taxon>
        <taxon>Endopterygota</taxon>
        <taxon>Lepidoptera</taxon>
        <taxon>Glossata</taxon>
        <taxon>Ditrysia</taxon>
        <taxon>Pyraloidea</taxon>
        <taxon>Crambidae</taxon>
        <taxon>Crambinae</taxon>
        <taxon>Chilo</taxon>
    </lineage>
</organism>
<reference evidence="5" key="1">
    <citation type="submission" date="2021-12" db="EMBL/GenBank/DDBJ databases">
        <authorList>
            <person name="King R."/>
        </authorList>
    </citation>
    <scope>NUCLEOTIDE SEQUENCE</scope>
</reference>
<dbReference type="InterPro" id="IPR036867">
    <property type="entry name" value="R3H_dom_sf"/>
</dbReference>
<dbReference type="Proteomes" id="UP001153292">
    <property type="component" value="Chromosome 28"/>
</dbReference>
<dbReference type="PROSITE" id="PS51061">
    <property type="entry name" value="R3H"/>
    <property type="match status" value="1"/>
</dbReference>
<dbReference type="InterPro" id="IPR051937">
    <property type="entry name" value="R3H_domain_containing"/>
</dbReference>
<proteinExistence type="predicted"/>
<feature type="compositionally biased region" description="Basic and acidic residues" evidence="2">
    <location>
        <begin position="1069"/>
        <end position="1105"/>
    </location>
</feature>
<dbReference type="Pfam" id="PF01424">
    <property type="entry name" value="R3H"/>
    <property type="match status" value="1"/>
</dbReference>
<feature type="compositionally biased region" description="Basic and acidic residues" evidence="2">
    <location>
        <begin position="998"/>
        <end position="1012"/>
    </location>
</feature>
<accession>A0ABN8LAL8</accession>
<dbReference type="SMART" id="SM00393">
    <property type="entry name" value="R3H"/>
    <property type="match status" value="1"/>
</dbReference>
<feature type="domain" description="SUZ" evidence="4">
    <location>
        <begin position="306"/>
        <end position="371"/>
    </location>
</feature>
<evidence type="ECO:0000256" key="1">
    <source>
        <dbReference type="ARBA" id="ARBA00022553"/>
    </source>
</evidence>
<feature type="compositionally biased region" description="Polar residues" evidence="2">
    <location>
        <begin position="668"/>
        <end position="688"/>
    </location>
</feature>
<feature type="region of interest" description="Disordered" evidence="2">
    <location>
        <begin position="1"/>
        <end position="99"/>
    </location>
</feature>
<evidence type="ECO:0000313" key="5">
    <source>
        <dbReference type="EMBL" id="CAH2988172.1"/>
    </source>
</evidence>
<feature type="region of interest" description="Disordered" evidence="2">
    <location>
        <begin position="409"/>
        <end position="499"/>
    </location>
</feature>
<feature type="region of interest" description="Disordered" evidence="2">
    <location>
        <begin position="324"/>
        <end position="354"/>
    </location>
</feature>
<feature type="compositionally biased region" description="Polar residues" evidence="2">
    <location>
        <begin position="1036"/>
        <end position="1047"/>
    </location>
</feature>
<feature type="region of interest" description="Disordered" evidence="2">
    <location>
        <begin position="1065"/>
        <end position="1152"/>
    </location>
</feature>
<dbReference type="InterPro" id="IPR024771">
    <property type="entry name" value="SUZ"/>
</dbReference>
<feature type="region of interest" description="Disordered" evidence="2">
    <location>
        <begin position="625"/>
        <end position="648"/>
    </location>
</feature>
<dbReference type="PROSITE" id="PS51673">
    <property type="entry name" value="SUZ"/>
    <property type="match status" value="1"/>
</dbReference>
<dbReference type="EMBL" id="OU963921">
    <property type="protein sequence ID" value="CAH2988172.1"/>
    <property type="molecule type" value="Genomic_DNA"/>
</dbReference>
<feature type="region of interest" description="Disordered" evidence="2">
    <location>
        <begin position="668"/>
        <end position="691"/>
    </location>
</feature>
<evidence type="ECO:0000256" key="2">
    <source>
        <dbReference type="SAM" id="MobiDB-lite"/>
    </source>
</evidence>
<dbReference type="PANTHER" id="PTHR15672">
    <property type="entry name" value="CAMP-REGULATED PHOSPHOPROTEIN 21 RELATED R3H DOMAIN CONTAINING PROTEIN"/>
    <property type="match status" value="1"/>
</dbReference>
<dbReference type="InterPro" id="IPR001374">
    <property type="entry name" value="R3H_dom"/>
</dbReference>
<feature type="compositionally biased region" description="Basic and acidic residues" evidence="2">
    <location>
        <begin position="65"/>
        <end position="85"/>
    </location>
</feature>
<dbReference type="Gene3D" id="3.30.1370.50">
    <property type="entry name" value="R3H-like domain"/>
    <property type="match status" value="1"/>
</dbReference>
<feature type="region of interest" description="Disordered" evidence="2">
    <location>
        <begin position="594"/>
        <end position="613"/>
    </location>
</feature>
<feature type="compositionally biased region" description="Basic and acidic residues" evidence="2">
    <location>
        <begin position="1"/>
        <end position="11"/>
    </location>
</feature>
<feature type="compositionally biased region" description="Polar residues" evidence="2">
    <location>
        <begin position="633"/>
        <end position="648"/>
    </location>
</feature>
<evidence type="ECO:0008006" key="7">
    <source>
        <dbReference type="Google" id="ProtNLM"/>
    </source>
</evidence>
<gene>
    <name evidence="5" type="ORF">CHILSU_LOCUS7676</name>
</gene>
<dbReference type="CDD" id="cd02642">
    <property type="entry name" value="R3H_encore_like"/>
    <property type="match status" value="1"/>
</dbReference>
<evidence type="ECO:0000259" key="4">
    <source>
        <dbReference type="PROSITE" id="PS51673"/>
    </source>
</evidence>
<keyword evidence="6" id="KW-1185">Reference proteome</keyword>
<feature type="compositionally biased region" description="Polar residues" evidence="2">
    <location>
        <begin position="473"/>
        <end position="491"/>
    </location>
</feature>
<protein>
    <recommendedName>
        <fullName evidence="7">R3H domain-containing protein</fullName>
    </recommendedName>
</protein>
<feature type="domain" description="R3H" evidence="3">
    <location>
        <begin position="239"/>
        <end position="302"/>
    </location>
</feature>
<keyword evidence="1" id="KW-0597">Phosphoprotein</keyword>
<feature type="compositionally biased region" description="Polar residues" evidence="2">
    <location>
        <begin position="28"/>
        <end position="46"/>
    </location>
</feature>
<feature type="compositionally biased region" description="Gly residues" evidence="2">
    <location>
        <begin position="414"/>
        <end position="428"/>
    </location>
</feature>